<keyword evidence="1" id="KW-0812">Transmembrane</keyword>
<reference evidence="2 3" key="1">
    <citation type="submission" date="2023-07" db="EMBL/GenBank/DDBJ databases">
        <title>Comparative genomics of wheat-associated soil bacteria to identify genetic determinants of phenazine resistance.</title>
        <authorList>
            <person name="Mouncey N."/>
        </authorList>
    </citation>
    <scope>NUCLEOTIDE SEQUENCE [LARGE SCALE GENOMIC DNA]</scope>
    <source>
        <strain evidence="2 3">V3I3</strain>
    </source>
</reference>
<accession>A0ABU0R951</accession>
<name>A0ABU0R951_9MICO</name>
<evidence type="ECO:0000313" key="3">
    <source>
        <dbReference type="Proteomes" id="UP001239083"/>
    </source>
</evidence>
<feature type="transmembrane region" description="Helical" evidence="1">
    <location>
        <begin position="27"/>
        <end position="54"/>
    </location>
</feature>
<dbReference type="Proteomes" id="UP001239083">
    <property type="component" value="Unassembled WGS sequence"/>
</dbReference>
<keyword evidence="3" id="KW-1185">Reference proteome</keyword>
<evidence type="ECO:0000313" key="2">
    <source>
        <dbReference type="EMBL" id="MDQ0894600.1"/>
    </source>
</evidence>
<dbReference type="RefSeq" id="WP_307041969.1">
    <property type="nucleotide sequence ID" value="NZ_JAUSYY010000001.1"/>
</dbReference>
<evidence type="ECO:0000256" key="1">
    <source>
        <dbReference type="SAM" id="Phobius"/>
    </source>
</evidence>
<dbReference type="EMBL" id="JAUSYY010000001">
    <property type="protein sequence ID" value="MDQ0894600.1"/>
    <property type="molecule type" value="Genomic_DNA"/>
</dbReference>
<keyword evidence="1" id="KW-1133">Transmembrane helix</keyword>
<keyword evidence="1" id="KW-0472">Membrane</keyword>
<comment type="caution">
    <text evidence="2">The sequence shown here is derived from an EMBL/GenBank/DDBJ whole genome shotgun (WGS) entry which is preliminary data.</text>
</comment>
<organism evidence="2 3">
    <name type="scientific">Agromyces ramosus</name>
    <dbReference type="NCBI Taxonomy" id="33879"/>
    <lineage>
        <taxon>Bacteria</taxon>
        <taxon>Bacillati</taxon>
        <taxon>Actinomycetota</taxon>
        <taxon>Actinomycetes</taxon>
        <taxon>Micrococcales</taxon>
        <taxon>Microbacteriaceae</taxon>
        <taxon>Agromyces</taxon>
    </lineage>
</organism>
<protein>
    <submittedName>
        <fullName evidence="2">Flp pilus assembly pilin Flp</fullName>
    </submittedName>
</protein>
<sequence>MLKAYSRAMARINSLGTEEEGATATEYALVLGLVAIALVVAAVGLTPILTGFVADVNTWMDGRTVGS</sequence>
<proteinExistence type="predicted"/>
<gene>
    <name evidence="2" type="ORF">QFZ26_002155</name>
</gene>